<gene>
    <name evidence="8" type="ORF">FYJ60_00860</name>
</gene>
<keyword evidence="2" id="KW-1003">Cell membrane</keyword>
<dbReference type="EMBL" id="VUMV01000001">
    <property type="protein sequence ID" value="MST80888.1"/>
    <property type="molecule type" value="Genomic_DNA"/>
</dbReference>
<dbReference type="RefSeq" id="WP_154456703.1">
    <property type="nucleotide sequence ID" value="NZ_VUMV01000001.1"/>
</dbReference>
<organism evidence="8 9">
    <name type="scientific">Bilifractor porci</name>
    <dbReference type="NCBI Taxonomy" id="2606636"/>
    <lineage>
        <taxon>Bacteria</taxon>
        <taxon>Bacillati</taxon>
        <taxon>Bacillota</taxon>
        <taxon>Clostridia</taxon>
        <taxon>Lachnospirales</taxon>
        <taxon>Lachnospiraceae</taxon>
        <taxon>Bilifractor</taxon>
    </lineage>
</organism>
<evidence type="ECO:0008006" key="10">
    <source>
        <dbReference type="Google" id="ProtNLM"/>
    </source>
</evidence>
<keyword evidence="4 6" id="KW-1133">Transmembrane helix</keyword>
<dbReference type="GO" id="GO:0036376">
    <property type="term" value="P:sodium ion export across plasma membrane"/>
    <property type="evidence" value="ECO:0007669"/>
    <property type="project" value="InterPro"/>
</dbReference>
<evidence type="ECO:0000313" key="9">
    <source>
        <dbReference type="Proteomes" id="UP000466864"/>
    </source>
</evidence>
<feature type="transmembrane region" description="Helical" evidence="6">
    <location>
        <begin position="147"/>
        <end position="168"/>
    </location>
</feature>
<feature type="signal peptide" evidence="7">
    <location>
        <begin position="1"/>
        <end position="27"/>
    </location>
</feature>
<protein>
    <recommendedName>
        <fullName evidence="10">Oxaloacetate decarboxylase (Na(+) extruding)</fullName>
    </recommendedName>
</protein>
<name>A0A7X2TNB7_9FIRM</name>
<dbReference type="GO" id="GO:0015081">
    <property type="term" value="F:sodium ion transmembrane transporter activity"/>
    <property type="evidence" value="ECO:0007669"/>
    <property type="project" value="InterPro"/>
</dbReference>
<evidence type="ECO:0000313" key="8">
    <source>
        <dbReference type="EMBL" id="MST80888.1"/>
    </source>
</evidence>
<evidence type="ECO:0000256" key="1">
    <source>
        <dbReference type="ARBA" id="ARBA00004236"/>
    </source>
</evidence>
<keyword evidence="9" id="KW-1185">Reference proteome</keyword>
<evidence type="ECO:0000256" key="7">
    <source>
        <dbReference type="SAM" id="SignalP"/>
    </source>
</evidence>
<dbReference type="Proteomes" id="UP000466864">
    <property type="component" value="Unassembled WGS sequence"/>
</dbReference>
<dbReference type="GO" id="GO:0005886">
    <property type="term" value="C:plasma membrane"/>
    <property type="evidence" value="ECO:0007669"/>
    <property type="project" value="UniProtKB-SubCell"/>
</dbReference>
<evidence type="ECO:0000256" key="3">
    <source>
        <dbReference type="ARBA" id="ARBA00022692"/>
    </source>
</evidence>
<comment type="caution">
    <text evidence="8">The sequence shown here is derived from an EMBL/GenBank/DDBJ whole genome shotgun (WGS) entry which is preliminary data.</text>
</comment>
<accession>A0A7X2TNB7</accession>
<evidence type="ECO:0000256" key="4">
    <source>
        <dbReference type="ARBA" id="ARBA00022989"/>
    </source>
</evidence>
<evidence type="ECO:0000256" key="6">
    <source>
        <dbReference type="SAM" id="Phobius"/>
    </source>
</evidence>
<proteinExistence type="predicted"/>
<dbReference type="InterPro" id="IPR005899">
    <property type="entry name" value="Na_pump_deCOase"/>
</dbReference>
<sequence>MKKSFKRILVLAASLILALCMAVPVFADLDQTTADNLKSSVQQFLEQVYTMDEDTLQQMKSSGGFYEVFYDSWEESRDEVGEVQSVEVKDVKEAKDGTITVTSEVQFAKRSAEVLVYFDGSTMQPTNYEMNISYTLGEKLEQAAQNMAVGLIVVFAILIFLTLVIYLFRFIPHGDKSKKAQSDLEAPAAPASRPAAAKASAATAAGRESDDELVAVMAAAIAAAMEEAPVEGGYVVRSIRRVGTRGWKRV</sequence>
<dbReference type="Pfam" id="PF04277">
    <property type="entry name" value="OAD_gamma"/>
    <property type="match status" value="1"/>
</dbReference>
<dbReference type="AlphaFoldDB" id="A0A7X2TNB7"/>
<keyword evidence="5 6" id="KW-0472">Membrane</keyword>
<keyword evidence="3 6" id="KW-0812">Transmembrane</keyword>
<keyword evidence="7" id="KW-0732">Signal</keyword>
<reference evidence="8 9" key="1">
    <citation type="submission" date="2019-08" db="EMBL/GenBank/DDBJ databases">
        <title>In-depth cultivation of the pig gut microbiome towards novel bacterial diversity and tailored functional studies.</title>
        <authorList>
            <person name="Wylensek D."/>
            <person name="Hitch T.C.A."/>
            <person name="Clavel T."/>
        </authorList>
    </citation>
    <scope>NUCLEOTIDE SEQUENCE [LARGE SCALE GENOMIC DNA]</scope>
    <source>
        <strain evidence="8 9">Oil+RF-744-WCA-WT-13</strain>
    </source>
</reference>
<comment type="subcellular location">
    <subcellularLocation>
        <location evidence="1">Cell membrane</location>
    </subcellularLocation>
</comment>
<evidence type="ECO:0000256" key="2">
    <source>
        <dbReference type="ARBA" id="ARBA00022475"/>
    </source>
</evidence>
<feature type="chain" id="PRO_5031322446" description="Oxaloacetate decarboxylase (Na(+) extruding)" evidence="7">
    <location>
        <begin position="28"/>
        <end position="250"/>
    </location>
</feature>
<evidence type="ECO:0000256" key="5">
    <source>
        <dbReference type="ARBA" id="ARBA00023136"/>
    </source>
</evidence>